<dbReference type="CDD" id="cd05379">
    <property type="entry name" value="CAP_bacterial"/>
    <property type="match status" value="1"/>
</dbReference>
<dbReference type="EMBL" id="JACHMN010000003">
    <property type="protein sequence ID" value="MBB5872203.1"/>
    <property type="molecule type" value="Genomic_DNA"/>
</dbReference>
<reference evidence="3 4" key="1">
    <citation type="submission" date="2020-08" db="EMBL/GenBank/DDBJ databases">
        <title>Sequencing the genomes of 1000 actinobacteria strains.</title>
        <authorList>
            <person name="Klenk H.-P."/>
        </authorList>
    </citation>
    <scope>NUCLEOTIDE SEQUENCE [LARGE SCALE GENOMIC DNA]</scope>
    <source>
        <strain evidence="3 4">DSM 45362</strain>
    </source>
</reference>
<evidence type="ECO:0000313" key="3">
    <source>
        <dbReference type="EMBL" id="MBB5872203.1"/>
    </source>
</evidence>
<dbReference type="RefSeq" id="WP_312875411.1">
    <property type="nucleotide sequence ID" value="NZ_JACHMN010000003.1"/>
</dbReference>
<evidence type="ECO:0000313" key="4">
    <source>
        <dbReference type="Proteomes" id="UP000587527"/>
    </source>
</evidence>
<protein>
    <submittedName>
        <fullName evidence="3">Uncharacterized protein YkwD</fullName>
    </submittedName>
</protein>
<dbReference type="InterPro" id="IPR035940">
    <property type="entry name" value="CAP_sf"/>
</dbReference>
<gene>
    <name evidence="3" type="ORF">F4553_005637</name>
</gene>
<proteinExistence type="predicted"/>
<dbReference type="Proteomes" id="UP000587527">
    <property type="component" value="Unassembled WGS sequence"/>
</dbReference>
<feature type="region of interest" description="Disordered" evidence="1">
    <location>
        <begin position="45"/>
        <end position="91"/>
    </location>
</feature>
<dbReference type="SUPFAM" id="SSF55797">
    <property type="entry name" value="PR-1-like"/>
    <property type="match status" value="1"/>
</dbReference>
<organism evidence="3 4">
    <name type="scientific">Allocatelliglobosispora scoriae</name>
    <dbReference type="NCBI Taxonomy" id="643052"/>
    <lineage>
        <taxon>Bacteria</taxon>
        <taxon>Bacillati</taxon>
        <taxon>Actinomycetota</taxon>
        <taxon>Actinomycetes</taxon>
        <taxon>Micromonosporales</taxon>
        <taxon>Micromonosporaceae</taxon>
        <taxon>Allocatelliglobosispora</taxon>
    </lineage>
</organism>
<dbReference type="Pfam" id="PF00188">
    <property type="entry name" value="CAP"/>
    <property type="match status" value="1"/>
</dbReference>
<comment type="caution">
    <text evidence="3">The sequence shown here is derived from an EMBL/GenBank/DDBJ whole genome shotgun (WGS) entry which is preliminary data.</text>
</comment>
<sequence>MRPRRLPFPAALALAIALLVTLFGVAILLPPALAPSALDLGGASTAPTDADGSPVTNASPPAATGSGSGSAKPSAEASKPTVAKTSAAPIPTSRPTVEAGVIAWEDQVTKLVNAERKKAGCGALRTDEHLRQAARAHSGDMVKFNFFSHKGHDGSDFVQRIERAGYPKGSAASENIAYGYGSPAAVVKGWMGSAGHKANILNCGSKAVGVGLVYKGTTPYWTQDFGRS</sequence>
<evidence type="ECO:0000256" key="1">
    <source>
        <dbReference type="SAM" id="MobiDB-lite"/>
    </source>
</evidence>
<keyword evidence="4" id="KW-1185">Reference proteome</keyword>
<dbReference type="PANTHER" id="PTHR31157">
    <property type="entry name" value="SCP DOMAIN-CONTAINING PROTEIN"/>
    <property type="match status" value="1"/>
</dbReference>
<feature type="domain" description="SCP" evidence="2">
    <location>
        <begin position="111"/>
        <end position="225"/>
    </location>
</feature>
<feature type="compositionally biased region" description="Low complexity" evidence="1">
    <location>
        <begin position="58"/>
        <end position="81"/>
    </location>
</feature>
<evidence type="ECO:0000259" key="2">
    <source>
        <dbReference type="Pfam" id="PF00188"/>
    </source>
</evidence>
<accession>A0A841BZ64</accession>
<dbReference type="AlphaFoldDB" id="A0A841BZ64"/>
<name>A0A841BZ64_9ACTN</name>
<dbReference type="PANTHER" id="PTHR31157:SF1">
    <property type="entry name" value="SCP DOMAIN-CONTAINING PROTEIN"/>
    <property type="match status" value="1"/>
</dbReference>
<dbReference type="InterPro" id="IPR014044">
    <property type="entry name" value="CAP_dom"/>
</dbReference>
<dbReference type="Gene3D" id="3.40.33.10">
    <property type="entry name" value="CAP"/>
    <property type="match status" value="1"/>
</dbReference>